<dbReference type="Proteomes" id="UP000269015">
    <property type="component" value="Chromosome"/>
</dbReference>
<keyword evidence="1" id="KW-0812">Transmembrane</keyword>
<gene>
    <name evidence="2" type="ORF">EG352_17745</name>
</gene>
<sequence>MDFINPPMTEDSHENMPMENVIGSLFLGFLAFILSFYVSLRALRQRKKNKYPFNQLYKNDL</sequence>
<evidence type="ECO:0000256" key="1">
    <source>
        <dbReference type="SAM" id="Phobius"/>
    </source>
</evidence>
<dbReference type="AlphaFoldDB" id="A0AAD1DWQ8"/>
<feature type="transmembrane region" description="Helical" evidence="1">
    <location>
        <begin position="20"/>
        <end position="40"/>
    </location>
</feature>
<keyword evidence="1" id="KW-1133">Transmembrane helix</keyword>
<name>A0AAD1DWQ8_CHRID</name>
<protein>
    <submittedName>
        <fullName evidence="2">Uncharacterized protein</fullName>
    </submittedName>
</protein>
<evidence type="ECO:0000313" key="3">
    <source>
        <dbReference type="Proteomes" id="UP000269015"/>
    </source>
</evidence>
<keyword evidence="1" id="KW-0472">Membrane</keyword>
<proteinExistence type="predicted"/>
<organism evidence="2 3">
    <name type="scientific">Chryseobacterium indologenes</name>
    <name type="common">Flavobacterium indologenes</name>
    <dbReference type="NCBI Taxonomy" id="253"/>
    <lineage>
        <taxon>Bacteria</taxon>
        <taxon>Pseudomonadati</taxon>
        <taxon>Bacteroidota</taxon>
        <taxon>Flavobacteriia</taxon>
        <taxon>Flavobacteriales</taxon>
        <taxon>Weeksellaceae</taxon>
        <taxon>Chryseobacterium group</taxon>
        <taxon>Chryseobacterium</taxon>
    </lineage>
</organism>
<evidence type="ECO:0000313" key="2">
    <source>
        <dbReference type="EMBL" id="AZB19484.1"/>
    </source>
</evidence>
<dbReference type="EMBL" id="CP033930">
    <property type="protein sequence ID" value="AZB19484.1"/>
    <property type="molecule type" value="Genomic_DNA"/>
</dbReference>
<accession>A0AAD1DWQ8</accession>
<reference evidence="2 3" key="1">
    <citation type="submission" date="2018-11" db="EMBL/GenBank/DDBJ databases">
        <title>Proposal to divide the Flavobacteriaceae and reorganize its genera based on Amino Acid Identity values calculated from whole genome sequences.</title>
        <authorList>
            <person name="Nicholson A.C."/>
            <person name="Gulvik C.A."/>
            <person name="Whitney A.M."/>
            <person name="Humrighouse B.W."/>
            <person name="Bell M."/>
            <person name="Holmes B."/>
            <person name="Steigerwalt A.G."/>
            <person name="Villarma A."/>
            <person name="Sheth M."/>
            <person name="Batra D."/>
            <person name="Pryor J."/>
            <person name="Bernardet J.-F."/>
            <person name="Hugo C."/>
            <person name="Kampfer P."/>
            <person name="Newman J."/>
            <person name="McQuiston J.R."/>
        </authorList>
    </citation>
    <scope>NUCLEOTIDE SEQUENCE [LARGE SCALE GENOMIC DNA]</scope>
    <source>
        <strain evidence="2 3">H5559</strain>
    </source>
</reference>